<name>A0ABZ0CY03_9BURK</name>
<protein>
    <submittedName>
        <fullName evidence="4">Nucleoside deaminase</fullName>
        <ecNumber evidence="4">3.5.4.33</ecNumber>
    </submittedName>
</protein>
<dbReference type="RefSeq" id="WP_316702736.1">
    <property type="nucleotide sequence ID" value="NZ_CP136336.1"/>
</dbReference>
<dbReference type="Gene3D" id="3.40.140.10">
    <property type="entry name" value="Cytidine Deaminase, domain 2"/>
    <property type="match status" value="1"/>
</dbReference>
<keyword evidence="5" id="KW-1185">Reference proteome</keyword>
<dbReference type="PANTHER" id="PTHR11079:SF161">
    <property type="entry name" value="CMP_DCMP-TYPE DEAMINASE DOMAIN-CONTAINING PROTEIN"/>
    <property type="match status" value="1"/>
</dbReference>
<dbReference type="InterPro" id="IPR016192">
    <property type="entry name" value="APOBEC/CMP_deaminase_Zn-bd"/>
</dbReference>
<gene>
    <name evidence="4" type="ORF">RXV79_07285</name>
</gene>
<organism evidence="4 5">
    <name type="scientific">Piscinibacter gummiphilus</name>
    <dbReference type="NCBI Taxonomy" id="946333"/>
    <lineage>
        <taxon>Bacteria</taxon>
        <taxon>Pseudomonadati</taxon>
        <taxon>Pseudomonadota</taxon>
        <taxon>Betaproteobacteria</taxon>
        <taxon>Burkholderiales</taxon>
        <taxon>Sphaerotilaceae</taxon>
        <taxon>Piscinibacter</taxon>
    </lineage>
</organism>
<evidence type="ECO:0000256" key="2">
    <source>
        <dbReference type="ARBA" id="ARBA00022833"/>
    </source>
</evidence>
<dbReference type="InterPro" id="IPR016193">
    <property type="entry name" value="Cytidine_deaminase-like"/>
</dbReference>
<dbReference type="Pfam" id="PF00383">
    <property type="entry name" value="dCMP_cyt_deam_1"/>
    <property type="match status" value="1"/>
</dbReference>
<dbReference type="SUPFAM" id="SSF53927">
    <property type="entry name" value="Cytidine deaminase-like"/>
    <property type="match status" value="1"/>
</dbReference>
<keyword evidence="1" id="KW-0479">Metal-binding</keyword>
<sequence>MYTEAFMQRALALSAQALDQPGTEPFGAVIVKDGQVVGEGFNHARAKWDPTAHGEVEAIRDACQRLGTLQLDGCELYTSCEPCALCVCAMGIVGISALYYGASLEQSHAAIGALPASARPPIDTDALRREAGATIEARRMPATQALDAEAIDILKQWAARRS</sequence>
<dbReference type="EMBL" id="CP136336">
    <property type="protein sequence ID" value="WOB09862.1"/>
    <property type="molecule type" value="Genomic_DNA"/>
</dbReference>
<keyword evidence="4" id="KW-0378">Hydrolase</keyword>
<dbReference type="InterPro" id="IPR002125">
    <property type="entry name" value="CMP_dCMP_dom"/>
</dbReference>
<dbReference type="Proteomes" id="UP001303946">
    <property type="component" value="Chromosome"/>
</dbReference>
<evidence type="ECO:0000313" key="4">
    <source>
        <dbReference type="EMBL" id="WOB09862.1"/>
    </source>
</evidence>
<dbReference type="GO" id="GO:0052717">
    <property type="term" value="F:tRNA-specific adenosine-34 deaminase activity"/>
    <property type="evidence" value="ECO:0007669"/>
    <property type="project" value="UniProtKB-EC"/>
</dbReference>
<reference evidence="4 5" key="1">
    <citation type="submission" date="2023-10" db="EMBL/GenBank/DDBJ databases">
        <title>Bacteria for the degradation of biodegradable plastic PBAT(Polybutylene adipate terephthalate).</title>
        <authorList>
            <person name="Weon H.-Y."/>
            <person name="Yeon J."/>
        </authorList>
    </citation>
    <scope>NUCLEOTIDE SEQUENCE [LARGE SCALE GENOMIC DNA]</scope>
    <source>
        <strain evidence="4 5">SBD 7-3</strain>
    </source>
</reference>
<dbReference type="PROSITE" id="PS00903">
    <property type="entry name" value="CYT_DCMP_DEAMINASES_1"/>
    <property type="match status" value="1"/>
</dbReference>
<feature type="domain" description="CMP/dCMP-type deaminase" evidence="3">
    <location>
        <begin position="1"/>
        <end position="113"/>
    </location>
</feature>
<keyword evidence="2" id="KW-0862">Zinc</keyword>
<evidence type="ECO:0000259" key="3">
    <source>
        <dbReference type="PROSITE" id="PS51747"/>
    </source>
</evidence>
<dbReference type="EC" id="3.5.4.33" evidence="4"/>
<dbReference type="CDD" id="cd01285">
    <property type="entry name" value="nucleoside_deaminase"/>
    <property type="match status" value="1"/>
</dbReference>
<dbReference type="PROSITE" id="PS51747">
    <property type="entry name" value="CYT_DCMP_DEAMINASES_2"/>
    <property type="match status" value="1"/>
</dbReference>
<dbReference type="PANTHER" id="PTHR11079">
    <property type="entry name" value="CYTOSINE DEAMINASE FAMILY MEMBER"/>
    <property type="match status" value="1"/>
</dbReference>
<accession>A0ABZ0CY03</accession>
<proteinExistence type="predicted"/>
<evidence type="ECO:0000256" key="1">
    <source>
        <dbReference type="ARBA" id="ARBA00022723"/>
    </source>
</evidence>
<evidence type="ECO:0000313" key="5">
    <source>
        <dbReference type="Proteomes" id="UP001303946"/>
    </source>
</evidence>